<dbReference type="GO" id="GO:0046872">
    <property type="term" value="F:metal ion binding"/>
    <property type="evidence" value="ECO:0007669"/>
    <property type="project" value="UniProtKB-KW"/>
</dbReference>
<name>A0AB35YUV3_9FLAO</name>
<dbReference type="Pfam" id="PF02868">
    <property type="entry name" value="Peptidase_M4_C"/>
    <property type="match status" value="1"/>
</dbReference>
<keyword evidence="3" id="KW-0479">Metal-binding</keyword>
<keyword evidence="5" id="KW-0378">Hydrolase</keyword>
<evidence type="ECO:0000256" key="8">
    <source>
        <dbReference type="PIRSR" id="PIRSR623612-1"/>
    </source>
</evidence>
<feature type="active site" description="Proton donor" evidence="8">
    <location>
        <position position="446"/>
    </location>
</feature>
<dbReference type="RefSeq" id="WP_342686877.1">
    <property type="nucleotide sequence ID" value="NZ_JAZBJM010000002.1"/>
</dbReference>
<dbReference type="SUPFAM" id="SSF49265">
    <property type="entry name" value="Fibronectin type III"/>
    <property type="match status" value="1"/>
</dbReference>
<evidence type="ECO:0000256" key="2">
    <source>
        <dbReference type="ARBA" id="ARBA00022670"/>
    </source>
</evidence>
<dbReference type="InterPro" id="IPR013783">
    <property type="entry name" value="Ig-like_fold"/>
</dbReference>
<dbReference type="Proteomes" id="UP001390963">
    <property type="component" value="Unassembled WGS sequence"/>
</dbReference>
<gene>
    <name evidence="12" type="ORF">VZD24_03290</name>
    <name evidence="11" type="ORF">VZD85_04815</name>
</gene>
<dbReference type="InterPro" id="IPR023612">
    <property type="entry name" value="Peptidase_M4"/>
</dbReference>
<evidence type="ECO:0000256" key="3">
    <source>
        <dbReference type="ARBA" id="ARBA00022723"/>
    </source>
</evidence>
<dbReference type="CDD" id="cd09597">
    <property type="entry name" value="M4_TLP"/>
    <property type="match status" value="1"/>
</dbReference>
<dbReference type="Gene3D" id="1.10.390.10">
    <property type="entry name" value="Neutral Protease Domain 2"/>
    <property type="match status" value="1"/>
</dbReference>
<comment type="similarity">
    <text evidence="1">Belongs to the peptidase M4 family.</text>
</comment>
<dbReference type="InterPro" id="IPR001570">
    <property type="entry name" value="Peptidase_M4_C_domain"/>
</dbReference>
<evidence type="ECO:0000256" key="6">
    <source>
        <dbReference type="ARBA" id="ARBA00022833"/>
    </source>
</evidence>
<evidence type="ECO:0000256" key="1">
    <source>
        <dbReference type="ARBA" id="ARBA00009388"/>
    </source>
</evidence>
<feature type="domain" description="Fibronectin type-III" evidence="10">
    <location>
        <begin position="697"/>
        <end position="782"/>
    </location>
</feature>
<dbReference type="SUPFAM" id="SSF55486">
    <property type="entry name" value="Metalloproteases ('zincins'), catalytic domain"/>
    <property type="match status" value="1"/>
</dbReference>
<feature type="chain" id="PRO_5044344445" evidence="9">
    <location>
        <begin position="25"/>
        <end position="1014"/>
    </location>
</feature>
<organism evidence="11 13">
    <name type="scientific">Aequorivita flava</name>
    <dbReference type="NCBI Taxonomy" id="3114371"/>
    <lineage>
        <taxon>Bacteria</taxon>
        <taxon>Pseudomonadati</taxon>
        <taxon>Bacteroidota</taxon>
        <taxon>Flavobacteriia</taxon>
        <taxon>Flavobacteriales</taxon>
        <taxon>Flavobacteriaceae</taxon>
        <taxon>Aequorivita</taxon>
    </lineage>
</organism>
<dbReference type="Pfam" id="PF01447">
    <property type="entry name" value="Peptidase_M4"/>
    <property type="match status" value="1"/>
</dbReference>
<proteinExistence type="inferred from homology"/>
<keyword evidence="2" id="KW-0645">Protease</keyword>
<feature type="active site" evidence="8">
    <location>
        <position position="357"/>
    </location>
</feature>
<keyword evidence="14" id="KW-1185">Reference proteome</keyword>
<dbReference type="EMBL" id="JBANCF010000002">
    <property type="protein sequence ID" value="MEM0572530.1"/>
    <property type="molecule type" value="Genomic_DNA"/>
</dbReference>
<evidence type="ECO:0000256" key="5">
    <source>
        <dbReference type="ARBA" id="ARBA00022801"/>
    </source>
</evidence>
<dbReference type="InterPro" id="IPR013856">
    <property type="entry name" value="Peptidase_M4_domain"/>
</dbReference>
<keyword evidence="6" id="KW-0862">Zinc</keyword>
<keyword evidence="4 9" id="KW-0732">Signal</keyword>
<evidence type="ECO:0000313" key="11">
    <source>
        <dbReference type="EMBL" id="MEM0517663.1"/>
    </source>
</evidence>
<dbReference type="EMBL" id="JAZBJM010000002">
    <property type="protein sequence ID" value="MEM0517663.1"/>
    <property type="molecule type" value="Genomic_DNA"/>
</dbReference>
<dbReference type="Pfam" id="PF00041">
    <property type="entry name" value="fn3"/>
    <property type="match status" value="1"/>
</dbReference>
<feature type="signal peptide" evidence="9">
    <location>
        <begin position="1"/>
        <end position="24"/>
    </location>
</feature>
<dbReference type="GO" id="GO:0004222">
    <property type="term" value="F:metalloendopeptidase activity"/>
    <property type="evidence" value="ECO:0007669"/>
    <property type="project" value="InterPro"/>
</dbReference>
<dbReference type="Gene3D" id="3.10.170.10">
    <property type="match status" value="1"/>
</dbReference>
<dbReference type="NCBIfam" id="TIGR04183">
    <property type="entry name" value="Por_Secre_tail"/>
    <property type="match status" value="1"/>
</dbReference>
<evidence type="ECO:0000313" key="12">
    <source>
        <dbReference type="EMBL" id="MEM0572530.1"/>
    </source>
</evidence>
<dbReference type="InterPro" id="IPR026444">
    <property type="entry name" value="Secre_tail"/>
</dbReference>
<evidence type="ECO:0000259" key="10">
    <source>
        <dbReference type="PROSITE" id="PS50853"/>
    </source>
</evidence>
<dbReference type="Pfam" id="PF07504">
    <property type="entry name" value="FTP"/>
    <property type="match status" value="1"/>
</dbReference>
<sequence length="1014" mass="109172">MKKINKFVLFFSLLIFGFSAVVSAQNKDREMKNNTSSQSLVVFDASQSYSLQNATQIFKEVFNPSGPTSFTSLKQEIDPLGFTHKKMQQYYNGIKVEFATITLNSKNGTVQTLNSSYAPIAEDFSTTPTISKSQAFNNATAHVGAIKYMWQNPNEAAMADYQKPLGELVIFPAIKNISETNRLAYKFDIYATAPLYRADVYIDATTGQFIMENKKIHHANVPATGTSLYNGNVSFTADNASGPYRLRQTADGGGIQTFDLNNGTNYNNAVDVTSSSTNFTSNPTGVQAHFGAERTHKYFSQKHGRNSYNNAGAIIKSYVSYSTNYVNAFWDGSRMTYGDGDGVNYGPLVSLDICGHEITHGVTEYSANLVYSYQSGALNESFSDIFGESIEKFASGTNDWLMGDDIGAGGSGGALRSMSNPNAYGDPDTYQGTNWYSGSGDNGGVHINSGVQNFWFYVLSVGKSGTNDKGNSYNVTGIGMDKAAAIAYRNLTVYLNSNSQYSDARNGAIQAARDLYGADSPEEIATTNAWYAVGVGAAYGGGGGSDYCASQGNNVNDEYISRVQLNTIDNASGAQFYSDFTSISTSLNEGSTYTITVTPTWTGTVYNEGYAVWIDYNGDSDFGDAGELVWSKAASKNTPNSGTFTVPSGTVGGETRMRVSMKYNGIPTSCETFSYGEVEDYTINLGGAGPDTQAPTAPSSLAASNVTQTTLSLSWNASTDNVAVTGYDVFEGSTNLGSVTGTSANITGLSPSTGYSFKVRAHDAAGNNSGFSNTVNVTTLSNSVTYCTSQGNNTNDEYIDRIQLGSINNYSGNNGGYADFTSMSTTLSKGSSNTITITPRWTGRKYREAYRVWIDYNQDGDFNDSGEQVYSRSRTTSTSISGSFTVPSSALSGATRMRVSMKYNAYPSSCETFSYGEVEDYTVIISNSVNQGITGDTGFNSSEISIYPNPAKHTLNISLVNSVGTDYVIYNVIGQVVGKGAFTPSLDISTLQSGVYIMEVNTNFNKLMKRFVKE</sequence>
<evidence type="ECO:0000256" key="9">
    <source>
        <dbReference type="SAM" id="SignalP"/>
    </source>
</evidence>
<dbReference type="SMART" id="SM00060">
    <property type="entry name" value="FN3"/>
    <property type="match status" value="1"/>
</dbReference>
<dbReference type="Gene3D" id="3.10.450.490">
    <property type="match status" value="1"/>
</dbReference>
<reference evidence="11 14" key="1">
    <citation type="submission" date="2024-01" db="EMBL/GenBank/DDBJ databases">
        <title>Aequorivita flavus sp. nov., isolated from deep-sea sediment.</title>
        <authorList>
            <person name="Chen X."/>
        </authorList>
    </citation>
    <scope>NUCLEOTIDE SEQUENCE</scope>
    <source>
        <strain evidence="11">MCCC 1A16923</strain>
        <strain evidence="12 14">MCCC 1A16935</strain>
    </source>
</reference>
<comment type="caution">
    <text evidence="11">The sequence shown here is derived from an EMBL/GenBank/DDBJ whole genome shotgun (WGS) entry which is preliminary data.</text>
</comment>
<protein>
    <submittedName>
        <fullName evidence="11">M4 family metallopeptidase</fullName>
    </submittedName>
</protein>
<dbReference type="PANTHER" id="PTHR33794">
    <property type="entry name" value="BACILLOLYSIN"/>
    <property type="match status" value="1"/>
</dbReference>
<evidence type="ECO:0000256" key="7">
    <source>
        <dbReference type="ARBA" id="ARBA00023049"/>
    </source>
</evidence>
<dbReference type="AlphaFoldDB" id="A0AB35YUV3"/>
<evidence type="ECO:0000313" key="14">
    <source>
        <dbReference type="Proteomes" id="UP001390963"/>
    </source>
</evidence>
<dbReference type="PRINTS" id="PR00730">
    <property type="entry name" value="THERMOLYSIN"/>
</dbReference>
<keyword evidence="7" id="KW-0482">Metalloprotease</keyword>
<dbReference type="Pfam" id="PF18962">
    <property type="entry name" value="Por_Secre_tail"/>
    <property type="match status" value="1"/>
</dbReference>
<dbReference type="InterPro" id="IPR036116">
    <property type="entry name" value="FN3_sf"/>
</dbReference>
<dbReference type="GO" id="GO:0006508">
    <property type="term" value="P:proteolysis"/>
    <property type="evidence" value="ECO:0007669"/>
    <property type="project" value="UniProtKB-KW"/>
</dbReference>
<dbReference type="InterPro" id="IPR045474">
    <property type="entry name" value="GEVED"/>
</dbReference>
<dbReference type="InterPro" id="IPR050728">
    <property type="entry name" value="Zinc_Metalloprotease_M4"/>
</dbReference>
<dbReference type="InterPro" id="IPR003961">
    <property type="entry name" value="FN3_dom"/>
</dbReference>
<dbReference type="PROSITE" id="PS50853">
    <property type="entry name" value="FN3"/>
    <property type="match status" value="1"/>
</dbReference>
<evidence type="ECO:0000313" key="13">
    <source>
        <dbReference type="Proteomes" id="UP001388259"/>
    </source>
</evidence>
<dbReference type="PANTHER" id="PTHR33794:SF1">
    <property type="entry name" value="BACILLOLYSIN"/>
    <property type="match status" value="1"/>
</dbReference>
<dbReference type="Gene3D" id="2.60.40.10">
    <property type="entry name" value="Immunoglobulins"/>
    <property type="match status" value="1"/>
</dbReference>
<dbReference type="Proteomes" id="UP001388259">
    <property type="component" value="Unassembled WGS sequence"/>
</dbReference>
<dbReference type="InterPro" id="IPR027268">
    <property type="entry name" value="Peptidase_M4/M1_CTD_sf"/>
</dbReference>
<dbReference type="InterPro" id="IPR011096">
    <property type="entry name" value="FTP_domain"/>
</dbReference>
<accession>A0AB35YUV3</accession>
<evidence type="ECO:0000256" key="4">
    <source>
        <dbReference type="ARBA" id="ARBA00022729"/>
    </source>
</evidence>
<dbReference type="CDD" id="cd00063">
    <property type="entry name" value="FN3"/>
    <property type="match status" value="1"/>
</dbReference>
<dbReference type="Pfam" id="PF20009">
    <property type="entry name" value="GEVED"/>
    <property type="match status" value="2"/>
</dbReference>